<proteinExistence type="predicted"/>
<evidence type="ECO:0000313" key="2">
    <source>
        <dbReference type="Proteomes" id="UP001432251"/>
    </source>
</evidence>
<accession>A0ACD5AQU5</accession>
<name>A0ACD5AQU5_9ACTN</name>
<keyword evidence="2" id="KW-1185">Reference proteome</keyword>
<organism evidence="1 2">
    <name type="scientific">Streptomyces citrinus</name>
    <dbReference type="NCBI Taxonomy" id="3118173"/>
    <lineage>
        <taxon>Bacteria</taxon>
        <taxon>Bacillati</taxon>
        <taxon>Actinomycetota</taxon>
        <taxon>Actinomycetes</taxon>
        <taxon>Kitasatosporales</taxon>
        <taxon>Streptomycetaceae</taxon>
        <taxon>Streptomyces</taxon>
    </lineage>
</organism>
<evidence type="ECO:0000313" key="1">
    <source>
        <dbReference type="EMBL" id="WWQ69541.1"/>
    </source>
</evidence>
<dbReference type="EMBL" id="CP146023">
    <property type="protein sequence ID" value="WWQ69541.1"/>
    <property type="molecule type" value="Genomic_DNA"/>
</dbReference>
<keyword evidence="1" id="KW-0614">Plasmid</keyword>
<gene>
    <name evidence="1" type="ORF">V2W30_40960</name>
</gene>
<geneLocation type="plasmid" evidence="1 2">
    <name>p1</name>
</geneLocation>
<protein>
    <submittedName>
        <fullName evidence="1">WhiB family transcriptional regulator</fullName>
    </submittedName>
</protein>
<sequence>MRAAPRPLLVDWDWQQHAACRGMNSSAFFSPSGERGRARRTREERARRVCAGCEVRTVCAATALKHGETYGVWGGLSRDDRRRLDDAAARTITRHEAPSQ</sequence>
<dbReference type="Proteomes" id="UP001432251">
    <property type="component" value="Plasmid p1"/>
</dbReference>
<reference evidence="1" key="1">
    <citation type="journal article" date="2025" name="Int. J. Syst. Evol. Microbiol.">
        <title>Streptomyces citrinus sp. nov., with yellow diffusible pigment.</title>
        <authorList>
            <person name="He Y."/>
            <person name="Yang E."/>
            <person name="Xu J."/>
            <person name="Sun Y."/>
            <person name="Sun L."/>
        </authorList>
    </citation>
    <scope>NUCLEOTIDE SEQUENCE</scope>
    <source>
        <strain evidence="1">Q6</strain>
    </source>
</reference>